<proteinExistence type="predicted"/>
<organism evidence="1 2">
    <name type="scientific">Brassica carinata</name>
    <name type="common">Ethiopian mustard</name>
    <name type="synonym">Abyssinian cabbage</name>
    <dbReference type="NCBI Taxonomy" id="52824"/>
    <lineage>
        <taxon>Eukaryota</taxon>
        <taxon>Viridiplantae</taxon>
        <taxon>Streptophyta</taxon>
        <taxon>Embryophyta</taxon>
        <taxon>Tracheophyta</taxon>
        <taxon>Spermatophyta</taxon>
        <taxon>Magnoliopsida</taxon>
        <taxon>eudicotyledons</taxon>
        <taxon>Gunneridae</taxon>
        <taxon>Pentapetalae</taxon>
        <taxon>rosids</taxon>
        <taxon>malvids</taxon>
        <taxon>Brassicales</taxon>
        <taxon>Brassicaceae</taxon>
        <taxon>Brassiceae</taxon>
        <taxon>Brassica</taxon>
    </lineage>
</organism>
<accession>A0A8X7WG45</accession>
<dbReference type="Proteomes" id="UP000886595">
    <property type="component" value="Unassembled WGS sequence"/>
</dbReference>
<dbReference type="EMBL" id="JAAMPC010000001">
    <property type="protein sequence ID" value="KAG2330179.1"/>
    <property type="molecule type" value="Genomic_DNA"/>
</dbReference>
<sequence length="151" mass="16570">MLRLVGTVSASQQLKLILGQEATSITFAKPLAKPQLGHGSNDASEHDEEMQRLNLASINQIPVGDNSDSDGISPVYYDNSGHPAMVVMKMVVSSLLNLSSTSPIYYDLMNALTAARMRKAASLTIDGGSNNGLQRWLRCDARRHEGRWLQW</sequence>
<dbReference type="AlphaFoldDB" id="A0A8X7WG45"/>
<keyword evidence="2" id="KW-1185">Reference proteome</keyword>
<name>A0A8X7WG45_BRACI</name>
<reference evidence="1 2" key="1">
    <citation type="submission" date="2020-02" db="EMBL/GenBank/DDBJ databases">
        <authorList>
            <person name="Ma Q."/>
            <person name="Huang Y."/>
            <person name="Song X."/>
            <person name="Pei D."/>
        </authorList>
    </citation>
    <scope>NUCLEOTIDE SEQUENCE [LARGE SCALE GENOMIC DNA]</scope>
    <source>
        <strain evidence="1">Sxm20200214</strain>
        <tissue evidence="1">Leaf</tissue>
    </source>
</reference>
<evidence type="ECO:0000313" key="2">
    <source>
        <dbReference type="Proteomes" id="UP000886595"/>
    </source>
</evidence>
<gene>
    <name evidence="1" type="ORF">Bca52824_001359</name>
</gene>
<protein>
    <submittedName>
        <fullName evidence="1">Uncharacterized protein</fullName>
    </submittedName>
</protein>
<evidence type="ECO:0000313" key="1">
    <source>
        <dbReference type="EMBL" id="KAG2330179.1"/>
    </source>
</evidence>
<comment type="caution">
    <text evidence="1">The sequence shown here is derived from an EMBL/GenBank/DDBJ whole genome shotgun (WGS) entry which is preliminary data.</text>
</comment>